<feature type="compositionally biased region" description="Basic and acidic residues" evidence="1">
    <location>
        <begin position="211"/>
        <end position="221"/>
    </location>
</feature>
<sequence>MIVYLDVSKESEELRDQLASRGLTQTILSTSLKDANKEIRKWRLEATLRQCQLDLKTGDSILEHKVTEKLDEEMENQRIELKQTKKGPNLACRKEERKMECTVKHKETSKLIVPGNIVTDHKEIITINDSVDDIPTIDLRDDLKQENVCIENQEVKKEEKPNLSTASSEFEDSKENIINIEGNDNVNKVTRVKEEPISNCDEATDNIEKKGQMFEEKENIPDSKTNSNKASRKVTFSQNTTSPKATDRSAMRTNCKRVAVPKPIYIPSE</sequence>
<feature type="compositionally biased region" description="Polar residues" evidence="1">
    <location>
        <begin position="222"/>
        <end position="244"/>
    </location>
</feature>
<reference evidence="2" key="1">
    <citation type="journal article" date="2023" name="Insect Mol. Biol.">
        <title>Genome sequencing provides insights into the evolution of gene families encoding plant cell wall-degrading enzymes in longhorned beetles.</title>
        <authorList>
            <person name="Shin N.R."/>
            <person name="Okamura Y."/>
            <person name="Kirsch R."/>
            <person name="Pauchet Y."/>
        </authorList>
    </citation>
    <scope>NUCLEOTIDE SEQUENCE</scope>
    <source>
        <strain evidence="2">RBIC_L_NR</strain>
    </source>
</reference>
<dbReference type="Proteomes" id="UP001162156">
    <property type="component" value="Unassembled WGS sequence"/>
</dbReference>
<evidence type="ECO:0000313" key="3">
    <source>
        <dbReference type="Proteomes" id="UP001162156"/>
    </source>
</evidence>
<organism evidence="2 3">
    <name type="scientific">Rhamnusium bicolor</name>
    <dbReference type="NCBI Taxonomy" id="1586634"/>
    <lineage>
        <taxon>Eukaryota</taxon>
        <taxon>Metazoa</taxon>
        <taxon>Ecdysozoa</taxon>
        <taxon>Arthropoda</taxon>
        <taxon>Hexapoda</taxon>
        <taxon>Insecta</taxon>
        <taxon>Pterygota</taxon>
        <taxon>Neoptera</taxon>
        <taxon>Endopterygota</taxon>
        <taxon>Coleoptera</taxon>
        <taxon>Polyphaga</taxon>
        <taxon>Cucujiformia</taxon>
        <taxon>Chrysomeloidea</taxon>
        <taxon>Cerambycidae</taxon>
        <taxon>Lepturinae</taxon>
        <taxon>Rhagiini</taxon>
        <taxon>Rhamnusium</taxon>
    </lineage>
</organism>
<evidence type="ECO:0000256" key="1">
    <source>
        <dbReference type="SAM" id="MobiDB-lite"/>
    </source>
</evidence>
<comment type="caution">
    <text evidence="2">The sequence shown here is derived from an EMBL/GenBank/DDBJ whole genome shotgun (WGS) entry which is preliminary data.</text>
</comment>
<dbReference type="EMBL" id="JANEYF010003516">
    <property type="protein sequence ID" value="KAJ8935799.1"/>
    <property type="molecule type" value="Genomic_DNA"/>
</dbReference>
<gene>
    <name evidence="2" type="ORF">NQ314_012651</name>
</gene>
<evidence type="ECO:0000313" key="2">
    <source>
        <dbReference type="EMBL" id="KAJ8935799.1"/>
    </source>
</evidence>
<protein>
    <submittedName>
        <fullName evidence="2">Uncharacterized protein</fullName>
    </submittedName>
</protein>
<dbReference type="AlphaFoldDB" id="A0AAV8XB37"/>
<name>A0AAV8XB37_9CUCU</name>
<accession>A0AAV8XB37</accession>
<feature type="region of interest" description="Disordered" evidence="1">
    <location>
        <begin position="211"/>
        <end position="269"/>
    </location>
</feature>
<keyword evidence="3" id="KW-1185">Reference proteome</keyword>
<proteinExistence type="predicted"/>